<evidence type="ECO:0000313" key="4">
    <source>
        <dbReference type="EMBL" id="GLC58702.1"/>
    </source>
</evidence>
<dbReference type="InterPro" id="IPR037359">
    <property type="entry name" value="NST/OST"/>
</dbReference>
<dbReference type="GO" id="GO:0008467">
    <property type="term" value="F:[heparan sulfate]-glucosamine 3-sulfotransferase activity"/>
    <property type="evidence" value="ECO:0007669"/>
    <property type="project" value="TreeGrafter"/>
</dbReference>
<dbReference type="InterPro" id="IPR027417">
    <property type="entry name" value="P-loop_NTPase"/>
</dbReference>
<feature type="region of interest" description="Disordered" evidence="3">
    <location>
        <begin position="12"/>
        <end position="33"/>
    </location>
</feature>
<evidence type="ECO:0000313" key="5">
    <source>
        <dbReference type="Proteomes" id="UP001165080"/>
    </source>
</evidence>
<sequence>MTDLYEQLTAASVNNAPGRPDPPLPHGPVKEAGLLSRGGVDPLRLLPQRQQYVEYLRLLGRPCGNASAGTFPECVASASSSHLTLDATPTYFFSSVAPLLLRELSPLSKVVMMVREPMERAEMLFRHTGAWSNTSIDALASKFLTALRTERGAAPILARAAACPPSDVLCAASAWRDFSGLAMMDALEHKLFAGGLYCYALAVWRYHYFRPGRVMLVDSHAYFSRREQVMEQIIRFLYGRPMLPEERTLAATGAVWRKAKVVPSPKHTLSPVLRLEVGALYEEHVTRGLFRMLTDMRSQEGAWVVGFDGEPWTAYPGFAEFNNVETDWDVVPAAVVDRWSVWRAVHDGLSSIGDM</sequence>
<accession>A0A9W6BVR2</accession>
<reference evidence="4 5" key="1">
    <citation type="journal article" date="2023" name="Commun. Biol.">
        <title>Reorganization of the ancestral sex-determining regions during the evolution of trioecy in Pleodorina starrii.</title>
        <authorList>
            <person name="Takahashi K."/>
            <person name="Suzuki S."/>
            <person name="Kawai-Toyooka H."/>
            <person name="Yamamoto K."/>
            <person name="Hamaji T."/>
            <person name="Ootsuki R."/>
            <person name="Yamaguchi H."/>
            <person name="Kawachi M."/>
            <person name="Higashiyama T."/>
            <person name="Nozaki H."/>
        </authorList>
    </citation>
    <scope>NUCLEOTIDE SEQUENCE [LARGE SCALE GENOMIC DNA]</scope>
    <source>
        <strain evidence="4 5">NIES-4479</strain>
    </source>
</reference>
<dbReference type="Gene3D" id="3.40.50.300">
    <property type="entry name" value="P-loop containing nucleotide triphosphate hydrolases"/>
    <property type="match status" value="1"/>
</dbReference>
<feature type="binding site" evidence="2">
    <location>
        <position position="115"/>
    </location>
    <ligand>
        <name>3'-phosphoadenylyl sulfate</name>
        <dbReference type="ChEBI" id="CHEBI:58339"/>
    </ligand>
</feature>
<evidence type="ECO:0000256" key="1">
    <source>
        <dbReference type="ARBA" id="ARBA00022679"/>
    </source>
</evidence>
<dbReference type="EMBL" id="BRXU01000024">
    <property type="protein sequence ID" value="GLC58702.1"/>
    <property type="molecule type" value="Genomic_DNA"/>
</dbReference>
<dbReference type="SUPFAM" id="SSF52540">
    <property type="entry name" value="P-loop containing nucleoside triphosphate hydrolases"/>
    <property type="match status" value="1"/>
</dbReference>
<evidence type="ECO:0008006" key="6">
    <source>
        <dbReference type="Google" id="ProtNLM"/>
    </source>
</evidence>
<dbReference type="PANTHER" id="PTHR10605:SF72">
    <property type="entry name" value="HEPARAN SULFATE 3-O SULFOTRANSFERASE-B, ISOFORM A"/>
    <property type="match status" value="1"/>
</dbReference>
<dbReference type="PANTHER" id="PTHR10605">
    <property type="entry name" value="HEPARAN SULFATE SULFOTRANSFERASE"/>
    <property type="match status" value="1"/>
</dbReference>
<organism evidence="4 5">
    <name type="scientific">Pleodorina starrii</name>
    <dbReference type="NCBI Taxonomy" id="330485"/>
    <lineage>
        <taxon>Eukaryota</taxon>
        <taxon>Viridiplantae</taxon>
        <taxon>Chlorophyta</taxon>
        <taxon>core chlorophytes</taxon>
        <taxon>Chlorophyceae</taxon>
        <taxon>CS clade</taxon>
        <taxon>Chlamydomonadales</taxon>
        <taxon>Volvocaceae</taxon>
        <taxon>Pleodorina</taxon>
    </lineage>
</organism>
<protein>
    <recommendedName>
        <fullName evidence="6">Sulfotransferase</fullName>
    </recommendedName>
</protein>
<dbReference type="AlphaFoldDB" id="A0A9W6BVR2"/>
<gene>
    <name evidence="4" type="primary">PLEST006964</name>
    <name evidence="4" type="ORF">PLESTB_001391500</name>
</gene>
<evidence type="ECO:0000256" key="2">
    <source>
        <dbReference type="PIRSR" id="PIRSR637359-2"/>
    </source>
</evidence>
<name>A0A9W6BVR2_9CHLO</name>
<comment type="caution">
    <text evidence="4">The sequence shown here is derived from an EMBL/GenBank/DDBJ whole genome shotgun (WGS) entry which is preliminary data.</text>
</comment>
<evidence type="ECO:0000256" key="3">
    <source>
        <dbReference type="SAM" id="MobiDB-lite"/>
    </source>
</evidence>
<keyword evidence="5" id="KW-1185">Reference proteome</keyword>
<proteinExistence type="predicted"/>
<keyword evidence="1" id="KW-0808">Transferase</keyword>
<dbReference type="Proteomes" id="UP001165080">
    <property type="component" value="Unassembled WGS sequence"/>
</dbReference>